<dbReference type="PANTHER" id="PTHR43877">
    <property type="entry name" value="AMINOALKYLPHOSPHONATE N-ACETYLTRANSFERASE-RELATED-RELATED"/>
    <property type="match status" value="1"/>
</dbReference>
<keyword evidence="1" id="KW-0808">Transferase</keyword>
<evidence type="ECO:0000313" key="5">
    <source>
        <dbReference type="Proteomes" id="UP001501444"/>
    </source>
</evidence>
<name>A0ABN3I5U7_9ACTN</name>
<reference evidence="4 5" key="1">
    <citation type="journal article" date="2019" name="Int. J. Syst. Evol. Microbiol.">
        <title>The Global Catalogue of Microorganisms (GCM) 10K type strain sequencing project: providing services to taxonomists for standard genome sequencing and annotation.</title>
        <authorList>
            <consortium name="The Broad Institute Genomics Platform"/>
            <consortium name="The Broad Institute Genome Sequencing Center for Infectious Disease"/>
            <person name="Wu L."/>
            <person name="Ma J."/>
        </authorList>
    </citation>
    <scope>NUCLEOTIDE SEQUENCE [LARGE SCALE GENOMIC DNA]</scope>
    <source>
        <strain evidence="4 5">JCM 3272</strain>
    </source>
</reference>
<evidence type="ECO:0000256" key="2">
    <source>
        <dbReference type="ARBA" id="ARBA00023315"/>
    </source>
</evidence>
<accession>A0ABN3I5U7</accession>
<feature type="domain" description="N-acetyltransferase" evidence="3">
    <location>
        <begin position="1"/>
        <end position="152"/>
    </location>
</feature>
<dbReference type="CDD" id="cd04301">
    <property type="entry name" value="NAT_SF"/>
    <property type="match status" value="1"/>
</dbReference>
<protein>
    <recommendedName>
        <fullName evidence="3">N-acetyltransferase domain-containing protein</fullName>
    </recommendedName>
</protein>
<dbReference type="RefSeq" id="WP_344620674.1">
    <property type="nucleotide sequence ID" value="NZ_BAAARV010000141.1"/>
</dbReference>
<dbReference type="Pfam" id="PF00583">
    <property type="entry name" value="Acetyltransf_1"/>
    <property type="match status" value="1"/>
</dbReference>
<dbReference type="InterPro" id="IPR000182">
    <property type="entry name" value="GNAT_dom"/>
</dbReference>
<dbReference type="EMBL" id="BAAARV010000141">
    <property type="protein sequence ID" value="GAA2394712.1"/>
    <property type="molecule type" value="Genomic_DNA"/>
</dbReference>
<keyword evidence="5" id="KW-1185">Reference proteome</keyword>
<keyword evidence="2" id="KW-0012">Acyltransferase</keyword>
<dbReference type="Gene3D" id="3.40.630.30">
    <property type="match status" value="1"/>
</dbReference>
<proteinExistence type="predicted"/>
<evidence type="ECO:0000259" key="3">
    <source>
        <dbReference type="PROSITE" id="PS51186"/>
    </source>
</evidence>
<dbReference type="InterPro" id="IPR050832">
    <property type="entry name" value="Bact_Acetyltransf"/>
</dbReference>
<dbReference type="InterPro" id="IPR016181">
    <property type="entry name" value="Acyl_CoA_acyltransferase"/>
</dbReference>
<organism evidence="4 5">
    <name type="scientific">Dactylosporangium salmoneum</name>
    <dbReference type="NCBI Taxonomy" id="53361"/>
    <lineage>
        <taxon>Bacteria</taxon>
        <taxon>Bacillati</taxon>
        <taxon>Actinomycetota</taxon>
        <taxon>Actinomycetes</taxon>
        <taxon>Micromonosporales</taxon>
        <taxon>Micromonosporaceae</taxon>
        <taxon>Dactylosporangium</taxon>
    </lineage>
</organism>
<evidence type="ECO:0000313" key="4">
    <source>
        <dbReference type="EMBL" id="GAA2394712.1"/>
    </source>
</evidence>
<comment type="caution">
    <text evidence="4">The sequence shown here is derived from an EMBL/GenBank/DDBJ whole genome shotgun (WGS) entry which is preliminary data.</text>
</comment>
<dbReference type="SUPFAM" id="SSF55729">
    <property type="entry name" value="Acyl-CoA N-acyltransferases (Nat)"/>
    <property type="match status" value="1"/>
</dbReference>
<dbReference type="Proteomes" id="UP001501444">
    <property type="component" value="Unassembled WGS sequence"/>
</dbReference>
<sequence>MFREARPDDFEQIVRLYRQLQPGDPVLTDGSDAAVFHQILSAPGLHLFVLELDGVVVATTYLNVIPNITRSASPYAVIENVVVEESRRGAGLGKQVMAGTLQAAWSAGCYKAMLMTGSRRPATHAFYRACGFSADAKTGYVARPVPAGREHPVPERQEQSNR</sequence>
<gene>
    <name evidence="4" type="ORF">GCM10010170_108870</name>
</gene>
<dbReference type="PROSITE" id="PS51186">
    <property type="entry name" value="GNAT"/>
    <property type="match status" value="1"/>
</dbReference>
<evidence type="ECO:0000256" key="1">
    <source>
        <dbReference type="ARBA" id="ARBA00022679"/>
    </source>
</evidence>